<proteinExistence type="predicted"/>
<keyword evidence="3" id="KW-1185">Reference proteome</keyword>
<comment type="caution">
    <text evidence="2">The sequence shown here is derived from an EMBL/GenBank/DDBJ whole genome shotgun (WGS) entry which is preliminary data.</text>
</comment>
<evidence type="ECO:0000313" key="2">
    <source>
        <dbReference type="EMBL" id="PQJ82502.1"/>
    </source>
</evidence>
<evidence type="ECO:0000313" key="3">
    <source>
        <dbReference type="Proteomes" id="UP000239068"/>
    </source>
</evidence>
<feature type="domain" description="DUF6980" evidence="1">
    <location>
        <begin position="78"/>
        <end position="114"/>
    </location>
</feature>
<sequence>MNFTEFKKLYQKFENIDYSKSGWRTAEYDAFLDAKDDHHHFYEWYLKQELIKENFNTENFCCPVLAYHTFSGKKNENEAIIYQKVDKSFAIPIHDGGPSLIAIRNCPWCGSGLNKK</sequence>
<dbReference type="AlphaFoldDB" id="A0A2S7WYU7"/>
<evidence type="ECO:0000259" key="1">
    <source>
        <dbReference type="Pfam" id="PF22400"/>
    </source>
</evidence>
<dbReference type="OrthoDB" id="4206464at2"/>
<dbReference type="InterPro" id="IPR053918">
    <property type="entry name" value="DUF6980"/>
</dbReference>
<gene>
    <name evidence="2" type="ORF">BTO16_07895</name>
</gene>
<accession>A0A2S7WYU7</accession>
<dbReference type="RefSeq" id="WP_105021064.1">
    <property type="nucleotide sequence ID" value="NZ_MSCM01000001.1"/>
</dbReference>
<protein>
    <recommendedName>
        <fullName evidence="1">DUF6980 domain-containing protein</fullName>
    </recommendedName>
</protein>
<organism evidence="2 3">
    <name type="scientific">Polaribacter glomeratus</name>
    <dbReference type="NCBI Taxonomy" id="102"/>
    <lineage>
        <taxon>Bacteria</taxon>
        <taxon>Pseudomonadati</taxon>
        <taxon>Bacteroidota</taxon>
        <taxon>Flavobacteriia</taxon>
        <taxon>Flavobacteriales</taxon>
        <taxon>Flavobacteriaceae</taxon>
    </lineage>
</organism>
<reference evidence="2 3" key="1">
    <citation type="submission" date="2016-12" db="EMBL/GenBank/DDBJ databases">
        <title>Trade-off between light-utilization and light-protection in marine flavobacteria.</title>
        <authorList>
            <person name="Kumagai Y."/>
            <person name="Yoshizawa S."/>
            <person name="Kogure K."/>
            <person name="Iwasaki W."/>
        </authorList>
    </citation>
    <scope>NUCLEOTIDE SEQUENCE [LARGE SCALE GENOMIC DNA]</scope>
    <source>
        <strain evidence="2 3">ATCC 43844</strain>
    </source>
</reference>
<dbReference type="Proteomes" id="UP000239068">
    <property type="component" value="Unassembled WGS sequence"/>
</dbReference>
<name>A0A2S7WYU7_9FLAO</name>
<dbReference type="Pfam" id="PF22400">
    <property type="entry name" value="DUF6980"/>
    <property type="match status" value="1"/>
</dbReference>
<dbReference type="EMBL" id="MSCM01000001">
    <property type="protein sequence ID" value="PQJ82502.1"/>
    <property type="molecule type" value="Genomic_DNA"/>
</dbReference>